<keyword evidence="3" id="KW-0862">Zinc</keyword>
<evidence type="ECO:0000256" key="1">
    <source>
        <dbReference type="ARBA" id="ARBA00022723"/>
    </source>
</evidence>
<keyword evidence="4 6" id="KW-0175">Coiled coil</keyword>
<accession>A0ABQ9ES85</accession>
<reference evidence="9 10" key="1">
    <citation type="submission" date="2022-12" db="EMBL/GenBank/DDBJ databases">
        <title>Chromosome-level genome of Tegillarca granosa.</title>
        <authorList>
            <person name="Kim J."/>
        </authorList>
    </citation>
    <scope>NUCLEOTIDE SEQUENCE [LARGE SCALE GENOMIC DNA]</scope>
    <source>
        <strain evidence="9">Teg-2019</strain>
        <tissue evidence="9">Adductor muscle</tissue>
    </source>
</reference>
<feature type="coiled-coil region" evidence="6">
    <location>
        <begin position="60"/>
        <end position="94"/>
    </location>
</feature>
<evidence type="ECO:0000256" key="5">
    <source>
        <dbReference type="PROSITE-ProRule" id="PRU01253"/>
    </source>
</evidence>
<organism evidence="9 10">
    <name type="scientific">Tegillarca granosa</name>
    <name type="common">Malaysian cockle</name>
    <name type="synonym">Anadara granosa</name>
    <dbReference type="NCBI Taxonomy" id="220873"/>
    <lineage>
        <taxon>Eukaryota</taxon>
        <taxon>Metazoa</taxon>
        <taxon>Spiralia</taxon>
        <taxon>Lophotrochozoa</taxon>
        <taxon>Mollusca</taxon>
        <taxon>Bivalvia</taxon>
        <taxon>Autobranchia</taxon>
        <taxon>Pteriomorphia</taxon>
        <taxon>Arcoida</taxon>
        <taxon>Arcoidea</taxon>
        <taxon>Arcidae</taxon>
        <taxon>Tegillarca</taxon>
    </lineage>
</organism>
<keyword evidence="10" id="KW-1185">Reference proteome</keyword>
<feature type="compositionally biased region" description="Low complexity" evidence="7">
    <location>
        <begin position="111"/>
        <end position="124"/>
    </location>
</feature>
<dbReference type="CDD" id="cd21965">
    <property type="entry name" value="Zn-C2H2_CALCOCO1_TAX1BP1_like"/>
    <property type="match status" value="1"/>
</dbReference>
<keyword evidence="1" id="KW-0479">Metal-binding</keyword>
<evidence type="ECO:0000256" key="6">
    <source>
        <dbReference type="SAM" id="Coils"/>
    </source>
</evidence>
<evidence type="ECO:0000256" key="2">
    <source>
        <dbReference type="ARBA" id="ARBA00022771"/>
    </source>
</evidence>
<evidence type="ECO:0000313" key="9">
    <source>
        <dbReference type="EMBL" id="KAJ8307246.1"/>
    </source>
</evidence>
<proteinExistence type="predicted"/>
<feature type="compositionally biased region" description="Polar residues" evidence="7">
    <location>
        <begin position="248"/>
        <end position="265"/>
    </location>
</feature>
<feature type="compositionally biased region" description="Low complexity" evidence="7">
    <location>
        <begin position="266"/>
        <end position="279"/>
    </location>
</feature>
<sequence>MDSRGRMQNENEDDIDVLSNGDTQNMIDDAIEPLIDIRSAQRQQLFYSSAGNLEDNAASLHSLKLSYDALKKRYNELEIRNQTMQKAITEMESERLGKDRLNPRTSLTGCDAAGPAASASPDAGTAEGSMANVRAHLGYAQRLERQILRLQKTMDEQTQKFQKTLEDQHNEKEIMKKIIIEKDEEIKKLKNKSLENGSSKSQQPFEKEIRDLKSENEKLGKELEEQKPSGVSLSSSVMDLSRRIDGSSMSALYNDPQVTGPSSPRSPKSSFDQQKSQSQNYPPLQFSHSSNYQKGAISSSTYRNMSAPTLQSDYHDGSFLQDDKTPTQTGARPKIGSSPRNLEFSPIIDDFSINPNQTTQVAVRTNSNVNIQSNEPNAATFAPNILRQGGITSKQPQQNTEVIDSNKVRLDRDGTQIHHHFAGNNPPQISVSPQRTEKNLPSTSDHLFGPNGKKIESKSFKIPQQNEDLLFNAPDQIVENDYVNIWGNNETANRPVIQETGGQGNVHNSTVNRCPVCSQEFPGMDMQEFQMHVLHCIDDSNDEPQTIQNQNRVDSNNRICPMCDAVFPSELPQEEFENHVQEHFGEERFEVLQTPWMYSCSEKFFCFHKIVKQVFTQHMQAATFKTFQMLYINVQMYSNN</sequence>
<keyword evidence="2 5" id="KW-0863">Zinc-finger</keyword>
<dbReference type="Pfam" id="PF18112">
    <property type="entry name" value="Zn-C2H2_12"/>
    <property type="match status" value="1"/>
</dbReference>
<comment type="caution">
    <text evidence="9">The sequence shown here is derived from an EMBL/GenBank/DDBJ whole genome shotgun (WGS) entry which is preliminary data.</text>
</comment>
<feature type="compositionally biased region" description="Basic and acidic residues" evidence="7">
    <location>
        <begin position="313"/>
        <end position="325"/>
    </location>
</feature>
<evidence type="ECO:0000259" key="8">
    <source>
        <dbReference type="PROSITE" id="PS51905"/>
    </source>
</evidence>
<gene>
    <name evidence="9" type="ORF">KUTeg_015330</name>
</gene>
<feature type="compositionally biased region" description="Polar residues" evidence="7">
    <location>
        <begin position="280"/>
        <end position="312"/>
    </location>
</feature>
<dbReference type="InterPro" id="IPR041641">
    <property type="entry name" value="CALCOCO1/2_Zn_UBZ1"/>
</dbReference>
<feature type="region of interest" description="Disordered" evidence="7">
    <location>
        <begin position="418"/>
        <end position="452"/>
    </location>
</feature>
<feature type="compositionally biased region" description="Polar residues" evidence="7">
    <location>
        <begin position="425"/>
        <end position="445"/>
    </location>
</feature>
<dbReference type="Proteomes" id="UP001217089">
    <property type="component" value="Unassembled WGS sequence"/>
</dbReference>
<name>A0ABQ9ES85_TEGGR</name>
<dbReference type="PROSITE" id="PS51905">
    <property type="entry name" value="ZF_UBZ1"/>
    <property type="match status" value="1"/>
</dbReference>
<evidence type="ECO:0000256" key="7">
    <source>
        <dbReference type="SAM" id="MobiDB-lite"/>
    </source>
</evidence>
<dbReference type="Gene3D" id="6.20.250.40">
    <property type="match status" value="1"/>
</dbReference>
<feature type="region of interest" description="Disordered" evidence="7">
    <location>
        <begin position="100"/>
        <end position="127"/>
    </location>
</feature>
<dbReference type="EMBL" id="JARBDR010000793">
    <property type="protein sequence ID" value="KAJ8307246.1"/>
    <property type="molecule type" value="Genomic_DNA"/>
</dbReference>
<evidence type="ECO:0000313" key="10">
    <source>
        <dbReference type="Proteomes" id="UP001217089"/>
    </source>
</evidence>
<evidence type="ECO:0000256" key="4">
    <source>
        <dbReference type="ARBA" id="ARBA00023054"/>
    </source>
</evidence>
<feature type="region of interest" description="Disordered" evidence="7">
    <location>
        <begin position="1"/>
        <end position="21"/>
    </location>
</feature>
<evidence type="ECO:0000256" key="3">
    <source>
        <dbReference type="ARBA" id="ARBA00022833"/>
    </source>
</evidence>
<feature type="region of interest" description="Disordered" evidence="7">
    <location>
        <begin position="248"/>
        <end position="341"/>
    </location>
</feature>
<feature type="domain" description="UBZ1-type" evidence="8">
    <location>
        <begin position="557"/>
        <end position="583"/>
    </location>
</feature>
<feature type="coiled-coil region" evidence="6">
    <location>
        <begin position="140"/>
        <end position="192"/>
    </location>
</feature>
<protein>
    <recommendedName>
        <fullName evidence="8">UBZ1-type domain-containing protein</fullName>
    </recommendedName>
</protein>